<feature type="transmembrane region" description="Helical" evidence="6">
    <location>
        <begin position="153"/>
        <end position="174"/>
    </location>
</feature>
<dbReference type="PANTHER" id="PTHR30086">
    <property type="entry name" value="ARGININE EXPORTER PROTEIN ARGO"/>
    <property type="match status" value="1"/>
</dbReference>
<keyword evidence="8" id="KW-1185">Reference proteome</keyword>
<name>A0A2S9K561_9BURK</name>
<feature type="transmembrane region" description="Helical" evidence="6">
    <location>
        <begin position="6"/>
        <end position="28"/>
    </location>
</feature>
<dbReference type="PIRSF" id="PIRSF006324">
    <property type="entry name" value="LeuE"/>
    <property type="match status" value="1"/>
</dbReference>
<dbReference type="RefSeq" id="WP_105748124.1">
    <property type="nucleotide sequence ID" value="NZ_PVLQ01000027.1"/>
</dbReference>
<evidence type="ECO:0000313" key="7">
    <source>
        <dbReference type="EMBL" id="PRD65599.1"/>
    </source>
</evidence>
<evidence type="ECO:0000256" key="2">
    <source>
        <dbReference type="ARBA" id="ARBA00022475"/>
    </source>
</evidence>
<dbReference type="OrthoDB" id="9804822at2"/>
<dbReference type="PANTHER" id="PTHR30086:SF20">
    <property type="entry name" value="ARGININE EXPORTER PROTEIN ARGO-RELATED"/>
    <property type="match status" value="1"/>
</dbReference>
<dbReference type="AlphaFoldDB" id="A0A2S9K561"/>
<comment type="subcellular location">
    <subcellularLocation>
        <location evidence="1">Cell membrane</location>
        <topology evidence="1">Multi-pass membrane protein</topology>
    </subcellularLocation>
</comment>
<dbReference type="EMBL" id="PVLQ01000027">
    <property type="protein sequence ID" value="PRD65599.1"/>
    <property type="molecule type" value="Genomic_DNA"/>
</dbReference>
<proteinExistence type="predicted"/>
<evidence type="ECO:0000256" key="1">
    <source>
        <dbReference type="ARBA" id="ARBA00004651"/>
    </source>
</evidence>
<reference evidence="7 8" key="1">
    <citation type="submission" date="2018-03" db="EMBL/GenBank/DDBJ databases">
        <title>Comparative genomics illustrates the genes involved in a hyperalkaliphilic mechanisms of Serpentinomonas isolated from highly-alkaline calcium-rich serpentinized springs.</title>
        <authorList>
            <person name="Suzuki S."/>
            <person name="Ishii S."/>
            <person name="Walworth N."/>
            <person name="Bird L."/>
            <person name="Kuenen J.G."/>
            <person name="Nealson K.H."/>
        </authorList>
    </citation>
    <scope>NUCLEOTIDE SEQUENCE [LARGE SCALE GENOMIC DNA]</scope>
    <source>
        <strain evidence="7 8">P1</strain>
    </source>
</reference>
<keyword evidence="5 6" id="KW-0472">Membrane</keyword>
<accession>A0A2S9K561</accession>
<sequence>MTAEAQLGFFGIALLLGLSPGPDNLFVLMQSATQGRRAGLLVTLGLCTGLLGHTAAVALGLAALLAASPTAFGALKLAGAAYLLYLAWGTWRAPAALSAQQGQPALQPWRLYGRGVLMNLSNPKVAIFFLALLPQFVQAGAGPVPWQIARLGALFMLATLIVFGSFAWLAGGLGQWLQRSTRAQRTLNRCAALVFVGLGIRLISSEM</sequence>
<keyword evidence="3 6" id="KW-0812">Transmembrane</keyword>
<evidence type="ECO:0000256" key="4">
    <source>
        <dbReference type="ARBA" id="ARBA00022989"/>
    </source>
</evidence>
<feature type="transmembrane region" description="Helical" evidence="6">
    <location>
        <begin position="111"/>
        <end position="133"/>
    </location>
</feature>
<comment type="caution">
    <text evidence="7">The sequence shown here is derived from an EMBL/GenBank/DDBJ whole genome shotgun (WGS) entry which is preliminary data.</text>
</comment>
<organism evidence="7 8">
    <name type="scientific">Malikia granosa</name>
    <dbReference type="NCBI Taxonomy" id="263067"/>
    <lineage>
        <taxon>Bacteria</taxon>
        <taxon>Pseudomonadati</taxon>
        <taxon>Pseudomonadota</taxon>
        <taxon>Betaproteobacteria</taxon>
        <taxon>Burkholderiales</taxon>
        <taxon>Comamonadaceae</taxon>
        <taxon>Malikia</taxon>
    </lineage>
</organism>
<dbReference type="Proteomes" id="UP000238589">
    <property type="component" value="Unassembled WGS sequence"/>
</dbReference>
<keyword evidence="2" id="KW-1003">Cell membrane</keyword>
<evidence type="ECO:0000256" key="5">
    <source>
        <dbReference type="ARBA" id="ARBA00023136"/>
    </source>
</evidence>
<feature type="transmembrane region" description="Helical" evidence="6">
    <location>
        <begin position="71"/>
        <end position="91"/>
    </location>
</feature>
<gene>
    <name evidence="7" type="ORF">C6P64_08475</name>
</gene>
<feature type="transmembrane region" description="Helical" evidence="6">
    <location>
        <begin position="186"/>
        <end position="204"/>
    </location>
</feature>
<protein>
    <submittedName>
        <fullName evidence="7">Threonine transporter RhtB</fullName>
    </submittedName>
</protein>
<feature type="transmembrane region" description="Helical" evidence="6">
    <location>
        <begin position="40"/>
        <end position="65"/>
    </location>
</feature>
<evidence type="ECO:0000256" key="6">
    <source>
        <dbReference type="SAM" id="Phobius"/>
    </source>
</evidence>
<evidence type="ECO:0000256" key="3">
    <source>
        <dbReference type="ARBA" id="ARBA00022692"/>
    </source>
</evidence>
<dbReference type="GO" id="GO:0015171">
    <property type="term" value="F:amino acid transmembrane transporter activity"/>
    <property type="evidence" value="ECO:0007669"/>
    <property type="project" value="TreeGrafter"/>
</dbReference>
<dbReference type="GO" id="GO:0005886">
    <property type="term" value="C:plasma membrane"/>
    <property type="evidence" value="ECO:0007669"/>
    <property type="project" value="UniProtKB-SubCell"/>
</dbReference>
<keyword evidence="4 6" id="KW-1133">Transmembrane helix</keyword>
<dbReference type="InterPro" id="IPR001123">
    <property type="entry name" value="LeuE-type"/>
</dbReference>
<evidence type="ECO:0000313" key="8">
    <source>
        <dbReference type="Proteomes" id="UP000238589"/>
    </source>
</evidence>
<dbReference type="Pfam" id="PF01810">
    <property type="entry name" value="LysE"/>
    <property type="match status" value="1"/>
</dbReference>